<dbReference type="AlphaFoldDB" id="A0A7S3JUM8"/>
<dbReference type="InterPro" id="IPR050158">
    <property type="entry name" value="Ubiquitin_ubiquitin-like"/>
</dbReference>
<evidence type="ECO:0000256" key="1">
    <source>
        <dbReference type="SAM" id="MobiDB-lite"/>
    </source>
</evidence>
<dbReference type="EMBL" id="HBIJ01008916">
    <property type="protein sequence ID" value="CAE0365532.1"/>
    <property type="molecule type" value="Transcribed_RNA"/>
</dbReference>
<dbReference type="PANTHER" id="PTHR10666">
    <property type="entry name" value="UBIQUITIN"/>
    <property type="match status" value="1"/>
</dbReference>
<feature type="compositionally biased region" description="Basic residues" evidence="1">
    <location>
        <begin position="1"/>
        <end position="11"/>
    </location>
</feature>
<dbReference type="InterPro" id="IPR019956">
    <property type="entry name" value="Ubiquitin_dom"/>
</dbReference>
<organism evidence="3">
    <name type="scientific">Aureoumbra lagunensis</name>
    <dbReference type="NCBI Taxonomy" id="44058"/>
    <lineage>
        <taxon>Eukaryota</taxon>
        <taxon>Sar</taxon>
        <taxon>Stramenopiles</taxon>
        <taxon>Ochrophyta</taxon>
        <taxon>Pelagophyceae</taxon>
        <taxon>Pelagomonadales</taxon>
        <taxon>Aureoumbra</taxon>
    </lineage>
</organism>
<dbReference type="FunFam" id="3.10.20.90:FF:000160">
    <property type="entry name" value="Polyubiquitin-C"/>
    <property type="match status" value="1"/>
</dbReference>
<reference evidence="3" key="1">
    <citation type="submission" date="2021-01" db="EMBL/GenBank/DDBJ databases">
        <authorList>
            <person name="Corre E."/>
            <person name="Pelletier E."/>
            <person name="Niang G."/>
            <person name="Scheremetjew M."/>
            <person name="Finn R."/>
            <person name="Kale V."/>
            <person name="Holt S."/>
            <person name="Cochrane G."/>
            <person name="Meng A."/>
            <person name="Brown T."/>
            <person name="Cohen L."/>
        </authorList>
    </citation>
    <scope>NUCLEOTIDE SEQUENCE</scope>
    <source>
        <strain evidence="3">CCMP1510</strain>
    </source>
</reference>
<protein>
    <recommendedName>
        <fullName evidence="2">Ubiquitin-like domain-containing protein</fullName>
    </recommendedName>
</protein>
<dbReference type="Pfam" id="PF00240">
    <property type="entry name" value="ubiquitin"/>
    <property type="match status" value="1"/>
</dbReference>
<name>A0A7S3JUM8_9STRA</name>
<evidence type="ECO:0000313" key="3">
    <source>
        <dbReference type="EMBL" id="CAE0365532.1"/>
    </source>
</evidence>
<dbReference type="PRINTS" id="PR00348">
    <property type="entry name" value="UBIQUITIN"/>
</dbReference>
<evidence type="ECO:0000259" key="2">
    <source>
        <dbReference type="PROSITE" id="PS50053"/>
    </source>
</evidence>
<feature type="domain" description="Ubiquitin-like" evidence="2">
    <location>
        <begin position="169"/>
        <end position="244"/>
    </location>
</feature>
<dbReference type="InterPro" id="IPR019954">
    <property type="entry name" value="Ubiquitin_CS"/>
</dbReference>
<dbReference type="InterPro" id="IPR000626">
    <property type="entry name" value="Ubiquitin-like_dom"/>
</dbReference>
<gene>
    <name evidence="3" type="ORF">ALAG00032_LOCUS6275</name>
</gene>
<accession>A0A7S3JUM8</accession>
<dbReference type="Gene3D" id="3.10.20.90">
    <property type="entry name" value="Phosphatidylinositol 3-kinase Catalytic Subunit, Chain A, domain 1"/>
    <property type="match status" value="1"/>
</dbReference>
<dbReference type="InterPro" id="IPR029071">
    <property type="entry name" value="Ubiquitin-like_domsf"/>
</dbReference>
<sequence>MAPTRKRKAKRKADTMSSDDEKLHPAVKDHDFSDLLEECIRELGWEKEEAEKKFLEYKRFLTLKIHCEKDGEVVKLSPSADIDTIWHKHLLDNWNYKSLEKSAQRECIRHNPAGAKDLEGRRVRAVATISAYKARFETDLPQDIWKDIIEDAEVPQTRRIQKESIERGMPIFVKSLTGKTMKIFVEPSDTIDIVKQQIQDKEGIPIDLQLLIFAGKQLEDNRTISDYNIMKETTLHHVPRLRGC</sequence>
<dbReference type="PROSITE" id="PS00299">
    <property type="entry name" value="UBIQUITIN_1"/>
    <property type="match status" value="1"/>
</dbReference>
<feature type="region of interest" description="Disordered" evidence="1">
    <location>
        <begin position="1"/>
        <end position="25"/>
    </location>
</feature>
<dbReference type="SMART" id="SM00213">
    <property type="entry name" value="UBQ"/>
    <property type="match status" value="1"/>
</dbReference>
<dbReference type="PROSITE" id="PS50053">
    <property type="entry name" value="UBIQUITIN_2"/>
    <property type="match status" value="1"/>
</dbReference>
<proteinExistence type="predicted"/>
<dbReference type="SUPFAM" id="SSF54236">
    <property type="entry name" value="Ubiquitin-like"/>
    <property type="match status" value="1"/>
</dbReference>